<name>A0A512ALF9_9SPHN</name>
<evidence type="ECO:0000313" key="3">
    <source>
        <dbReference type="Proteomes" id="UP000321464"/>
    </source>
</evidence>
<proteinExistence type="predicted"/>
<dbReference type="AlphaFoldDB" id="A0A512ALF9"/>
<dbReference type="RefSeq" id="WP_147159883.1">
    <property type="nucleotide sequence ID" value="NZ_BJYR01000015.1"/>
</dbReference>
<dbReference type="CDD" id="cd07344">
    <property type="entry name" value="M48_yhfN_like"/>
    <property type="match status" value="1"/>
</dbReference>
<dbReference type="PANTHER" id="PTHR30399:SF1">
    <property type="entry name" value="UTP PYROPHOSPHATASE"/>
    <property type="match status" value="1"/>
</dbReference>
<sequence length="249" mass="28272">MISLPRLLQRGRVSRPAPQPRTLTVAGRDLPVVIRRLRTARRITLRLAPDGSEARISMPEWGRAADALHFAEQRRDWLAAQLERIPPPARIEPGFSLTFRGEPLRVEWQQGAPRRPKVADGQLILGGPADGMEGRLRRWLEAEALRLAAADLTHYCARAGQPVPKLALSRARRRWGSCSSRGVIRINWRLVMAPDFVRRSVVAHEVAHMTHFDHSPAFHAHLAELFEEPIEHANRWLKAEGRLLYHPFG</sequence>
<dbReference type="InterPro" id="IPR002725">
    <property type="entry name" value="YgjP-like_metallopeptidase"/>
</dbReference>
<protein>
    <recommendedName>
        <fullName evidence="1">YgjP-like metallopeptidase domain-containing protein</fullName>
    </recommendedName>
</protein>
<reference evidence="2 3" key="1">
    <citation type="submission" date="2019-07" db="EMBL/GenBank/DDBJ databases">
        <title>Whole genome shotgun sequence of Novosphingobium sediminis NBRC 106119.</title>
        <authorList>
            <person name="Hosoyama A."/>
            <person name="Uohara A."/>
            <person name="Ohji S."/>
            <person name="Ichikawa N."/>
        </authorList>
    </citation>
    <scope>NUCLEOTIDE SEQUENCE [LARGE SCALE GENOMIC DNA]</scope>
    <source>
        <strain evidence="2 3">NBRC 106119</strain>
    </source>
</reference>
<dbReference type="InterPro" id="IPR053136">
    <property type="entry name" value="UTP_pyrophosphatase-like"/>
</dbReference>
<evidence type="ECO:0000313" key="2">
    <source>
        <dbReference type="EMBL" id="GEO00552.1"/>
    </source>
</evidence>
<dbReference type="Pfam" id="PF01863">
    <property type="entry name" value="YgjP-like"/>
    <property type="match status" value="1"/>
</dbReference>
<dbReference type="EMBL" id="BJYR01000015">
    <property type="protein sequence ID" value="GEO00552.1"/>
    <property type="molecule type" value="Genomic_DNA"/>
</dbReference>
<dbReference type="PANTHER" id="PTHR30399">
    <property type="entry name" value="UNCHARACTERIZED PROTEIN YGJP"/>
    <property type="match status" value="1"/>
</dbReference>
<keyword evidence="3" id="KW-1185">Reference proteome</keyword>
<organism evidence="2 3">
    <name type="scientific">Novosphingobium sediminis</name>
    <dbReference type="NCBI Taxonomy" id="707214"/>
    <lineage>
        <taxon>Bacteria</taxon>
        <taxon>Pseudomonadati</taxon>
        <taxon>Pseudomonadota</taxon>
        <taxon>Alphaproteobacteria</taxon>
        <taxon>Sphingomonadales</taxon>
        <taxon>Sphingomonadaceae</taxon>
        <taxon>Novosphingobium</taxon>
    </lineage>
</organism>
<comment type="caution">
    <text evidence="2">The sequence shown here is derived from an EMBL/GenBank/DDBJ whole genome shotgun (WGS) entry which is preliminary data.</text>
</comment>
<dbReference type="OrthoDB" id="9795402at2"/>
<evidence type="ECO:0000259" key="1">
    <source>
        <dbReference type="Pfam" id="PF01863"/>
    </source>
</evidence>
<dbReference type="Gene3D" id="3.30.2010.10">
    <property type="entry name" value="Metalloproteases ('zincins'), catalytic domain"/>
    <property type="match status" value="1"/>
</dbReference>
<dbReference type="Proteomes" id="UP000321464">
    <property type="component" value="Unassembled WGS sequence"/>
</dbReference>
<accession>A0A512ALF9</accession>
<gene>
    <name evidence="2" type="ORF">NSE01_23840</name>
</gene>
<feature type="domain" description="YgjP-like metallopeptidase" evidence="1">
    <location>
        <begin position="41"/>
        <end position="239"/>
    </location>
</feature>